<evidence type="ECO:0000313" key="2">
    <source>
        <dbReference type="Proteomes" id="UP000002640"/>
    </source>
</evidence>
<dbReference type="GeneID" id="20641568"/>
<dbReference type="EMBL" id="JH159153">
    <property type="protein sequence ID" value="EGZ19437.1"/>
    <property type="molecule type" value="Genomic_DNA"/>
</dbReference>
<dbReference type="Proteomes" id="UP000002640">
    <property type="component" value="Unassembled WGS sequence"/>
</dbReference>
<organism evidence="1 2">
    <name type="scientific">Phytophthora sojae (strain P6497)</name>
    <name type="common">Soybean stem and root rot agent</name>
    <name type="synonym">Phytophthora megasperma f. sp. glycines</name>
    <dbReference type="NCBI Taxonomy" id="1094619"/>
    <lineage>
        <taxon>Eukaryota</taxon>
        <taxon>Sar</taxon>
        <taxon>Stramenopiles</taxon>
        <taxon>Oomycota</taxon>
        <taxon>Peronosporomycetes</taxon>
        <taxon>Peronosporales</taxon>
        <taxon>Peronosporaceae</taxon>
        <taxon>Phytophthora</taxon>
    </lineage>
</organism>
<dbReference type="InParanoid" id="G4Z4D1"/>
<evidence type="ECO:0000313" key="1">
    <source>
        <dbReference type="EMBL" id="EGZ19437.1"/>
    </source>
</evidence>
<protein>
    <submittedName>
        <fullName evidence="1">Uncharacterized protein</fullName>
    </submittedName>
</protein>
<sequence>MPKTSDRQKVIADVIDLLALAVLEDELDEDAGGSSPFDDWTECFPVESTVDEVHDILLQLLSRRYMTAKVNKPRSHEFASQYFLNLDDDDFRQLTRTTRESFEFISNKIKDHRVFQNISDHPQAPIWLQLAVALDRLGTNGNGSSLGRTTKIWGVGTGTLDLFTDRVVIALIDMSDEYIKRPIQTSEAKQRVE</sequence>
<dbReference type="AlphaFoldDB" id="G4Z4D1"/>
<proteinExistence type="predicted"/>
<dbReference type="KEGG" id="psoj:PHYSODRAFT_298000"/>
<gene>
    <name evidence="1" type="ORF">PHYSODRAFT_298000</name>
</gene>
<name>G4Z4D1_PHYSP</name>
<dbReference type="OMA" id="TCALYTT"/>
<reference evidence="1 2" key="1">
    <citation type="journal article" date="2006" name="Science">
        <title>Phytophthora genome sequences uncover evolutionary origins and mechanisms of pathogenesis.</title>
        <authorList>
            <person name="Tyler B.M."/>
            <person name="Tripathy S."/>
            <person name="Zhang X."/>
            <person name="Dehal P."/>
            <person name="Jiang R.H."/>
            <person name="Aerts A."/>
            <person name="Arredondo F.D."/>
            <person name="Baxter L."/>
            <person name="Bensasson D."/>
            <person name="Beynon J.L."/>
            <person name="Chapman J."/>
            <person name="Damasceno C.M."/>
            <person name="Dorrance A.E."/>
            <person name="Dou D."/>
            <person name="Dickerman A.W."/>
            <person name="Dubchak I.L."/>
            <person name="Garbelotto M."/>
            <person name="Gijzen M."/>
            <person name="Gordon S.G."/>
            <person name="Govers F."/>
            <person name="Grunwald N.J."/>
            <person name="Huang W."/>
            <person name="Ivors K.L."/>
            <person name="Jones R.W."/>
            <person name="Kamoun S."/>
            <person name="Krampis K."/>
            <person name="Lamour K.H."/>
            <person name="Lee M.K."/>
            <person name="McDonald W.H."/>
            <person name="Medina M."/>
            <person name="Meijer H.J."/>
            <person name="Nordberg E.K."/>
            <person name="Maclean D.J."/>
            <person name="Ospina-Giraldo M.D."/>
            <person name="Morris P.F."/>
            <person name="Phuntumart V."/>
            <person name="Putnam N.H."/>
            <person name="Rash S."/>
            <person name="Rose J.K."/>
            <person name="Sakihama Y."/>
            <person name="Salamov A.A."/>
            <person name="Savidor A."/>
            <person name="Scheuring C.F."/>
            <person name="Smith B.M."/>
            <person name="Sobral B.W."/>
            <person name="Terry A."/>
            <person name="Torto-Alalibo T.A."/>
            <person name="Win J."/>
            <person name="Xu Z."/>
            <person name="Zhang H."/>
            <person name="Grigoriev I.V."/>
            <person name="Rokhsar D.S."/>
            <person name="Boore J.L."/>
        </authorList>
    </citation>
    <scope>NUCLEOTIDE SEQUENCE [LARGE SCALE GENOMIC DNA]</scope>
    <source>
        <strain evidence="1 2">P6497</strain>
    </source>
</reference>
<accession>G4Z4D1</accession>
<dbReference type="RefSeq" id="XP_009522154.1">
    <property type="nucleotide sequence ID" value="XM_009523859.1"/>
</dbReference>
<keyword evidence="2" id="KW-1185">Reference proteome</keyword>